<keyword evidence="1" id="KW-0472">Membrane</keyword>
<keyword evidence="1" id="KW-0812">Transmembrane</keyword>
<dbReference type="EMBL" id="PGOL01000494">
    <property type="protein sequence ID" value="PKI69535.1"/>
    <property type="molecule type" value="Genomic_DNA"/>
</dbReference>
<proteinExistence type="predicted"/>
<name>A0A2I0KM10_PUNGR</name>
<keyword evidence="3" id="KW-1185">Reference proteome</keyword>
<feature type="transmembrane region" description="Helical" evidence="1">
    <location>
        <begin position="113"/>
        <end position="131"/>
    </location>
</feature>
<keyword evidence="1" id="KW-1133">Transmembrane helix</keyword>
<sequence length="134" mass="14087">MGGIKAGGTHSGQASRVQVAVLPVHGNNVFACLGTQSVFPGRTRKNATATHDCANGPVWIIQPPLESRTTSIVFTVQSKISRLRCLLAGGEPHWKYPSPSVAGASIGSRSDTVSALILSVTFLIINILLFASTF</sequence>
<evidence type="ECO:0000313" key="3">
    <source>
        <dbReference type="Proteomes" id="UP000233551"/>
    </source>
</evidence>
<evidence type="ECO:0000256" key="1">
    <source>
        <dbReference type="SAM" id="Phobius"/>
    </source>
</evidence>
<organism evidence="2 3">
    <name type="scientific">Punica granatum</name>
    <name type="common">Pomegranate</name>
    <dbReference type="NCBI Taxonomy" id="22663"/>
    <lineage>
        <taxon>Eukaryota</taxon>
        <taxon>Viridiplantae</taxon>
        <taxon>Streptophyta</taxon>
        <taxon>Embryophyta</taxon>
        <taxon>Tracheophyta</taxon>
        <taxon>Spermatophyta</taxon>
        <taxon>Magnoliopsida</taxon>
        <taxon>eudicotyledons</taxon>
        <taxon>Gunneridae</taxon>
        <taxon>Pentapetalae</taxon>
        <taxon>rosids</taxon>
        <taxon>malvids</taxon>
        <taxon>Myrtales</taxon>
        <taxon>Lythraceae</taxon>
        <taxon>Punica</taxon>
    </lineage>
</organism>
<reference evidence="2 3" key="1">
    <citation type="submission" date="2017-11" db="EMBL/GenBank/DDBJ databases">
        <title>De-novo sequencing of pomegranate (Punica granatum L.) genome.</title>
        <authorList>
            <person name="Akparov Z."/>
            <person name="Amiraslanov A."/>
            <person name="Hajiyeva S."/>
            <person name="Abbasov M."/>
            <person name="Kaur K."/>
            <person name="Hamwieh A."/>
            <person name="Solovyev V."/>
            <person name="Salamov A."/>
            <person name="Braich B."/>
            <person name="Kosarev P."/>
            <person name="Mahmoud A."/>
            <person name="Hajiyev E."/>
            <person name="Babayeva S."/>
            <person name="Izzatullayeva V."/>
            <person name="Mammadov A."/>
            <person name="Mammadov A."/>
            <person name="Sharifova S."/>
            <person name="Ojaghi J."/>
            <person name="Eynullazada K."/>
            <person name="Bayramov B."/>
            <person name="Abdulazimova A."/>
            <person name="Shahmuradov I."/>
        </authorList>
    </citation>
    <scope>NUCLEOTIDE SEQUENCE [LARGE SCALE GENOMIC DNA]</scope>
    <source>
        <strain evidence="3">cv. AG2017</strain>
        <tissue evidence="2">Leaf</tissue>
    </source>
</reference>
<comment type="caution">
    <text evidence="2">The sequence shown here is derived from an EMBL/GenBank/DDBJ whole genome shotgun (WGS) entry which is preliminary data.</text>
</comment>
<dbReference type="AlphaFoldDB" id="A0A2I0KM10"/>
<gene>
    <name evidence="2" type="ORF">CRG98_010063</name>
</gene>
<accession>A0A2I0KM10</accession>
<evidence type="ECO:0000313" key="2">
    <source>
        <dbReference type="EMBL" id="PKI69535.1"/>
    </source>
</evidence>
<protein>
    <submittedName>
        <fullName evidence="2">Uncharacterized protein</fullName>
    </submittedName>
</protein>
<dbReference type="Proteomes" id="UP000233551">
    <property type="component" value="Unassembled WGS sequence"/>
</dbReference>